<evidence type="ECO:0000256" key="1">
    <source>
        <dbReference type="SAM" id="SignalP"/>
    </source>
</evidence>
<gene>
    <name evidence="4" type="ordered locus">ambt_15760</name>
</gene>
<dbReference type="InterPro" id="IPR048503">
    <property type="entry name" value="NamZ_C"/>
</dbReference>
<protein>
    <recommendedName>
        <fullName evidence="6">DUF1343 domain-containing protein</fullName>
    </recommendedName>
</protein>
<dbReference type="Pfam" id="PF07075">
    <property type="entry name" value="NamZ_N"/>
    <property type="match status" value="1"/>
</dbReference>
<feature type="signal peptide" evidence="1">
    <location>
        <begin position="1"/>
        <end position="25"/>
    </location>
</feature>
<dbReference type="AlphaFoldDB" id="F5ZEW2"/>
<feature type="chain" id="PRO_5003330604" description="DUF1343 domain-containing protein" evidence="1">
    <location>
        <begin position="26"/>
        <end position="459"/>
    </location>
</feature>
<evidence type="ECO:0000313" key="4">
    <source>
        <dbReference type="EMBL" id="AEF04662.1"/>
    </source>
</evidence>
<evidence type="ECO:0000313" key="5">
    <source>
        <dbReference type="Proteomes" id="UP000000683"/>
    </source>
</evidence>
<name>F5ZEW2_ALTNA</name>
<evidence type="ECO:0000259" key="2">
    <source>
        <dbReference type="Pfam" id="PF07075"/>
    </source>
</evidence>
<dbReference type="Pfam" id="PF20732">
    <property type="entry name" value="NamZ_C"/>
    <property type="match status" value="1"/>
</dbReference>
<evidence type="ECO:0000259" key="3">
    <source>
        <dbReference type="Pfam" id="PF20732"/>
    </source>
</evidence>
<keyword evidence="5" id="KW-1185">Reference proteome</keyword>
<dbReference type="PANTHER" id="PTHR42915">
    <property type="entry name" value="HYPOTHETICAL 460 KDA PROTEIN IN FEUA-SIGW INTERGENIC REGION [PRECURSOR]"/>
    <property type="match status" value="1"/>
</dbReference>
<proteinExistence type="predicted"/>
<dbReference type="OrthoDB" id="9801061at2"/>
<accession>F5ZEW2</accession>
<dbReference type="RefSeq" id="WP_013785584.1">
    <property type="nucleotide sequence ID" value="NC_015554.1"/>
</dbReference>
<reference evidence="4 5" key="1">
    <citation type="journal article" date="2011" name="J. Bacteriol.">
        <title>Complete genome sequence of the polycyclic aromatic hydrocarbon-degrading bacterium Alteromonas sp. strain SN2.</title>
        <authorList>
            <person name="Jin H.M."/>
            <person name="Jeong H."/>
            <person name="Moon E.J."/>
            <person name="Math R.K."/>
            <person name="Lee K."/>
            <person name="Kim H.J."/>
            <person name="Jeon C.O."/>
            <person name="Oh T.K."/>
            <person name="Kim J.F."/>
        </authorList>
    </citation>
    <scope>NUCLEOTIDE SEQUENCE [LARGE SCALE GENOMIC DNA]</scope>
    <source>
        <strain evidence="5">JCM 17741 / KACC 18427 / KCTC 11700BP / SN2</strain>
    </source>
</reference>
<organism evidence="4 5">
    <name type="scientific">Alteromonas naphthalenivorans</name>
    <dbReference type="NCBI Taxonomy" id="715451"/>
    <lineage>
        <taxon>Bacteria</taxon>
        <taxon>Pseudomonadati</taxon>
        <taxon>Pseudomonadota</taxon>
        <taxon>Gammaproteobacteria</taxon>
        <taxon>Alteromonadales</taxon>
        <taxon>Alteromonadaceae</taxon>
        <taxon>Alteromonas/Salinimonas group</taxon>
        <taxon>Alteromonas</taxon>
    </lineage>
</organism>
<dbReference type="HOGENOM" id="CLU_033227_0_0_6"/>
<dbReference type="Gene3D" id="3.90.1150.140">
    <property type="match status" value="1"/>
</dbReference>
<dbReference type="PIRSF" id="PIRSF016719">
    <property type="entry name" value="UCP016719"/>
    <property type="match status" value="1"/>
</dbReference>
<evidence type="ECO:0008006" key="6">
    <source>
        <dbReference type="Google" id="ProtNLM"/>
    </source>
</evidence>
<keyword evidence="1" id="KW-0732">Signal</keyword>
<dbReference type="eggNOG" id="COG3876">
    <property type="taxonomic scope" value="Bacteria"/>
</dbReference>
<dbReference type="EMBL" id="CP002339">
    <property type="protein sequence ID" value="AEF04662.1"/>
    <property type="molecule type" value="Genomic_DNA"/>
</dbReference>
<dbReference type="InterPro" id="IPR048502">
    <property type="entry name" value="NamZ_N"/>
</dbReference>
<dbReference type="InterPro" id="IPR008302">
    <property type="entry name" value="NamZ"/>
</dbReference>
<sequence>MPIKSLLTFVLLLSAAITFSTPGYAKVHEEADVAERRLQVGAAQFEEYLPLLEGKRVTLVVNQSSIIKNSTIKSSGVKNSSLEPIHLVDALLSRDINVVSIMSPEHGFRGKAGAGEKIDNDVDAKTGLPIHSLYGKTKKPTDDMLANTDILVFDIQDVGVRFYTYLSTLHYVLEAAAQAHIPVIVLDRPNPNGTFTDGPILQPDYVSFVGMHAIPVLHGMTLGELALMIVGEQWIATDAIDAKQPAQQQSKSLAHQTKQQALLTVIPVANYHKQMPYSLPVAPSPNLPTDAAIALYPTLCFFEGTDVSVGRGTPLPFQLIGHPVVALGDESIDVAANQAAPSPKHNNTTLKASLMTQALVSGLDIEVLLSAYAQFKEQGITFFTRPDFFDKLAGTDSLRQAIIAGKTSKQIQASWAEGLATFKQLRAPYLLYPATASELPSEGKGGVNTINMKAETHHE</sequence>
<feature type="domain" description="Peptidoglycan beta-N-acetylmuramidase NamZ N-terminal" evidence="2">
    <location>
        <begin position="82"/>
        <end position="289"/>
    </location>
</feature>
<dbReference type="KEGG" id="alt:ambt_15760"/>
<dbReference type="Gene3D" id="3.40.50.12170">
    <property type="entry name" value="Uncharacterised protein PF07075, DUF1343"/>
    <property type="match status" value="1"/>
</dbReference>
<feature type="domain" description="Peptidoglycan beta-N-acetylmuramidase NamZ C-terminal" evidence="3">
    <location>
        <begin position="295"/>
        <end position="432"/>
    </location>
</feature>
<dbReference type="Proteomes" id="UP000000683">
    <property type="component" value="Chromosome"/>
</dbReference>
<dbReference type="PANTHER" id="PTHR42915:SF1">
    <property type="entry name" value="PEPTIDOGLYCAN BETA-N-ACETYLMURAMIDASE NAMZ"/>
    <property type="match status" value="1"/>
</dbReference>
<dbReference type="GO" id="GO:0033922">
    <property type="term" value="F:peptidoglycan beta-N-acetylmuramidase activity"/>
    <property type="evidence" value="ECO:0007669"/>
    <property type="project" value="InterPro"/>
</dbReference>